<reference evidence="2 3" key="1">
    <citation type="submission" date="2020-08" db="EMBL/GenBank/DDBJ databases">
        <authorList>
            <person name="Ramaprasad A."/>
        </authorList>
    </citation>
    <scope>NUCLEOTIDE SEQUENCE [LARGE SCALE GENOMIC DNA]</scope>
</reference>
<dbReference type="VEuPathDB" id="PlasmoDB:PVBDA_1305660"/>
<evidence type="ECO:0000313" key="2">
    <source>
        <dbReference type="EMBL" id="CAD2098954.1"/>
    </source>
</evidence>
<dbReference type="VEuPathDB" id="PlasmoDB:PVPCR_0501660"/>
<organism evidence="2 3">
    <name type="scientific">Plasmodium vinckei</name>
    <dbReference type="NCBI Taxonomy" id="5860"/>
    <lineage>
        <taxon>Eukaryota</taxon>
        <taxon>Sar</taxon>
        <taxon>Alveolata</taxon>
        <taxon>Apicomplexa</taxon>
        <taxon>Aconoidasida</taxon>
        <taxon>Haemosporida</taxon>
        <taxon>Plasmodiidae</taxon>
        <taxon>Plasmodium</taxon>
        <taxon>Plasmodium (Vinckeia)</taxon>
    </lineage>
</organism>
<feature type="region of interest" description="Disordered" evidence="1">
    <location>
        <begin position="143"/>
        <end position="163"/>
    </location>
</feature>
<dbReference type="VEuPathDB" id="PlasmoDB:PVLDE_1305900"/>
<evidence type="ECO:0000313" key="3">
    <source>
        <dbReference type="Proteomes" id="UP000515697"/>
    </source>
</evidence>
<name>A0A6V7SJN9_PLAVN</name>
<dbReference type="VEuPathDB" id="PlasmoDB:PVVCY_1305440"/>
<proteinExistence type="predicted"/>
<feature type="compositionally biased region" description="Basic and acidic residues" evidence="1">
    <location>
        <begin position="143"/>
        <end position="154"/>
    </location>
</feature>
<protein>
    <submittedName>
        <fullName evidence="2">Uncharacterized protein</fullName>
    </submittedName>
</protein>
<dbReference type="VEuPathDB" id="PlasmoDB:PVSEL_0501630"/>
<dbReference type="AlphaFoldDB" id="A0A6V7SJN9"/>
<evidence type="ECO:0000256" key="1">
    <source>
        <dbReference type="SAM" id="MobiDB-lite"/>
    </source>
</evidence>
<dbReference type="Proteomes" id="UP000515697">
    <property type="component" value="Chromosome PVSEL_05"/>
</dbReference>
<gene>
    <name evidence="2" type="ORF">PVSEL_0501630</name>
</gene>
<dbReference type="EMBL" id="LR865426">
    <property type="protein sequence ID" value="CAD2098954.1"/>
    <property type="molecule type" value="Genomic_DNA"/>
</dbReference>
<sequence>MADSDLSDDQSDSTVEETLVMLNLPSLNNDENRLKNLNTYRKQKGNEIYIERKNHDATTNDDFIIAKKNDLNYISDMNTVRNNSNNFSNLNKLEIDLTNEHEVVEEVKSDLNSEISSNDVHEKIDNNKKSTIIEILEDTHKEINNNKEKDDENSKSVNNNTKRKCVNHNDDLDNIPFEINSISLKNLFNECPECIINNKYKFKGVHTSSIGTNLYFKEPENIKNKKLLKNYDLSYEDYEKNIKGDNNITRDDFTIYEGFSTKIISFEIDY</sequence>
<accession>A0A6V7SJN9</accession>